<dbReference type="AlphaFoldDB" id="A0A426XRS6"/>
<feature type="compositionally biased region" description="Basic residues" evidence="1">
    <location>
        <begin position="92"/>
        <end position="116"/>
    </location>
</feature>
<feature type="region of interest" description="Disordered" evidence="1">
    <location>
        <begin position="1"/>
        <end position="49"/>
    </location>
</feature>
<feature type="region of interest" description="Disordered" evidence="1">
    <location>
        <begin position="92"/>
        <end position="155"/>
    </location>
</feature>
<protein>
    <submittedName>
        <fullName evidence="2">Uncharacterized protein</fullName>
    </submittedName>
</protein>
<name>A0A426XRS6_ENSVE</name>
<proteinExistence type="predicted"/>
<evidence type="ECO:0000313" key="3">
    <source>
        <dbReference type="Proteomes" id="UP000287651"/>
    </source>
</evidence>
<organism evidence="2 3">
    <name type="scientific">Ensete ventricosum</name>
    <name type="common">Abyssinian banana</name>
    <name type="synonym">Musa ensete</name>
    <dbReference type="NCBI Taxonomy" id="4639"/>
    <lineage>
        <taxon>Eukaryota</taxon>
        <taxon>Viridiplantae</taxon>
        <taxon>Streptophyta</taxon>
        <taxon>Embryophyta</taxon>
        <taxon>Tracheophyta</taxon>
        <taxon>Spermatophyta</taxon>
        <taxon>Magnoliopsida</taxon>
        <taxon>Liliopsida</taxon>
        <taxon>Zingiberales</taxon>
        <taxon>Musaceae</taxon>
        <taxon>Ensete</taxon>
    </lineage>
</organism>
<reference evidence="2 3" key="1">
    <citation type="journal article" date="2014" name="Agronomy (Basel)">
        <title>A Draft Genome Sequence for Ensete ventricosum, the Drought-Tolerant Tree Against Hunger.</title>
        <authorList>
            <person name="Harrison J."/>
            <person name="Moore K.A."/>
            <person name="Paszkiewicz K."/>
            <person name="Jones T."/>
            <person name="Grant M."/>
            <person name="Ambacheew D."/>
            <person name="Muzemil S."/>
            <person name="Studholme D.J."/>
        </authorList>
    </citation>
    <scope>NUCLEOTIDE SEQUENCE [LARGE SCALE GENOMIC DNA]</scope>
</reference>
<evidence type="ECO:0000256" key="1">
    <source>
        <dbReference type="SAM" id="MobiDB-lite"/>
    </source>
</evidence>
<gene>
    <name evidence="2" type="ORF">B296_00036678</name>
</gene>
<accession>A0A426XRS6</accession>
<dbReference type="Proteomes" id="UP000287651">
    <property type="component" value="Unassembled WGS sequence"/>
</dbReference>
<evidence type="ECO:0000313" key="2">
    <source>
        <dbReference type="EMBL" id="RRT42132.1"/>
    </source>
</evidence>
<dbReference type="EMBL" id="AMZH03018050">
    <property type="protein sequence ID" value="RRT42132.1"/>
    <property type="molecule type" value="Genomic_DNA"/>
</dbReference>
<comment type="caution">
    <text evidence="2">The sequence shown here is derived from an EMBL/GenBank/DDBJ whole genome shotgun (WGS) entry which is preliminary data.</text>
</comment>
<sequence length="197" mass="21320">MSLGPREGQGLWRCNCGDADNKEGQRVPTRGPARKKKWKQQGPASSGVRRGVAGAAVWLKNGCAPAGWGCRRQMGAATATIEARMRCGSRKRRRRYCASTGKKKERAAAAKQRRQRGNSDSGEEWQAAASERVAATTGEEQGGRQRRGRAIGKEEKAATMRGCCDKATIAKISMGSPYRPIMLSTGSTYRSVRGSIC</sequence>